<name>A0AA37KB81_9BACT</name>
<dbReference type="AlphaFoldDB" id="A0AA37KB81"/>
<proteinExistence type="predicted"/>
<organism evidence="1 2">
    <name type="scientific">Parabacteroides merdae</name>
    <dbReference type="NCBI Taxonomy" id="46503"/>
    <lineage>
        <taxon>Bacteria</taxon>
        <taxon>Pseudomonadati</taxon>
        <taxon>Bacteroidota</taxon>
        <taxon>Bacteroidia</taxon>
        <taxon>Bacteroidales</taxon>
        <taxon>Tannerellaceae</taxon>
        <taxon>Parabacteroides</taxon>
    </lineage>
</organism>
<evidence type="ECO:0000313" key="2">
    <source>
        <dbReference type="Proteomes" id="UP001055114"/>
    </source>
</evidence>
<dbReference type="Proteomes" id="UP001055114">
    <property type="component" value="Unassembled WGS sequence"/>
</dbReference>
<dbReference type="Pfam" id="PF17170">
    <property type="entry name" value="DUF5128"/>
    <property type="match status" value="1"/>
</dbReference>
<dbReference type="EMBL" id="BQNZ01000003">
    <property type="protein sequence ID" value="GKH73539.1"/>
    <property type="molecule type" value="Genomic_DNA"/>
</dbReference>
<dbReference type="SUPFAM" id="SSF63825">
    <property type="entry name" value="YWTD domain"/>
    <property type="match status" value="1"/>
</dbReference>
<dbReference type="PROSITE" id="PS51257">
    <property type="entry name" value="PROKAR_LIPOPROTEIN"/>
    <property type="match status" value="1"/>
</dbReference>
<dbReference type="Gene3D" id="2.120.10.30">
    <property type="entry name" value="TolB, C-terminal domain"/>
    <property type="match status" value="1"/>
</dbReference>
<evidence type="ECO:0008006" key="3">
    <source>
        <dbReference type="Google" id="ProtNLM"/>
    </source>
</evidence>
<dbReference type="RefSeq" id="WP_075967652.1">
    <property type="nucleotide sequence ID" value="NZ_BQNZ01000003.1"/>
</dbReference>
<protein>
    <recommendedName>
        <fullName evidence="3">6-bladed beta-propeller</fullName>
    </recommendedName>
</protein>
<reference evidence="1" key="1">
    <citation type="submission" date="2022-01" db="EMBL/GenBank/DDBJ databases">
        <title>Novel bile acid biosynthetic pathways are enriched in the microbiome of centenarians.</title>
        <authorList>
            <person name="Sato Y."/>
            <person name="Atarashi K."/>
            <person name="Plichta R.D."/>
            <person name="Arai Y."/>
            <person name="Sasajima S."/>
            <person name="Kearney M.S."/>
            <person name="Suda W."/>
            <person name="Takeshita K."/>
            <person name="Sasaki T."/>
            <person name="Okamoto S."/>
            <person name="Skelly N.A."/>
            <person name="Okamura Y."/>
            <person name="Vlamakis H."/>
            <person name="Li Y."/>
            <person name="Tanoue T."/>
            <person name="Takei H."/>
            <person name="Nittono H."/>
            <person name="Narushima S."/>
            <person name="Irie J."/>
            <person name="Itoh H."/>
            <person name="Moriya K."/>
            <person name="Sugiura Y."/>
            <person name="Suematsu M."/>
            <person name="Moritoki N."/>
            <person name="Shibata S."/>
            <person name="Littman R.D."/>
            <person name="Fischbach A.M."/>
            <person name="Uwamino Y."/>
            <person name="Inoue T."/>
            <person name="Honda A."/>
            <person name="Hattori M."/>
            <person name="Murai T."/>
            <person name="Xavier J.R."/>
            <person name="Hirose N."/>
            <person name="Honda K."/>
        </authorList>
    </citation>
    <scope>NUCLEOTIDE SEQUENCE</scope>
    <source>
        <strain evidence="1">CE91-St3</strain>
    </source>
</reference>
<evidence type="ECO:0000313" key="1">
    <source>
        <dbReference type="EMBL" id="GKH73539.1"/>
    </source>
</evidence>
<gene>
    <name evidence="1" type="ORF">CE91St3_34020</name>
</gene>
<dbReference type="InterPro" id="IPR011042">
    <property type="entry name" value="6-blade_b-propeller_TolB-like"/>
</dbReference>
<sequence>MKYYILVIVLLLCSCSDVDNLGVYEVKVPAETNQKEVLLSAFVENIRIVPLDMDDECLISQIDKVKIFKDEIYILDKTNNAIYIYGMDGKHLRTLFKVGNGPGEYLQLMDFDIYDNQLFVLDYGRCHILKYDCDLNYINQIQYDTYSTQIVVNNGLIYLYNLKSRKGEDYKCSILNDRGRKVADKLIRRDHENLFNYNECNVFAVNNEEVYISPVYDNRIYHGENLDPVYWVRFVGKEFPNEQNVEEQDVNSSDFNYVVKNNYYVSNRYFIFDYLIQDQRVFCVVDKSNDKVEVGVVKNDLIQGYRFFPRWGDEKYLVEEINAGILYEYFPTLLESMKLHDLSPDDNPVILLYEMKK</sequence>
<accession>A0AA37KB81</accession>
<comment type="caution">
    <text evidence="1">The sequence shown here is derived from an EMBL/GenBank/DDBJ whole genome shotgun (WGS) entry which is preliminary data.</text>
</comment>